<sequence length="273" mass="29675">MTPLKPLTFVAFAEDSAAPNPCLCYASTLAQSVNGQVLQLRVSGQSGTTPGTLTAFPFVPDNQQCQTKAAEPARAAHVLPELLPALVQELADRHHPLMFVVSQGLPENAGDEQVVDTCADLLQTTYPVLVLPLATPTDQVPRRILIAADREPFRLAANSLPLRQLLALPRTKTMIVHVEGVLEDGLGYGLAEKAVLSSRLLDGLPAPELHKYEYGNYAHGLLAAVQDTRADLIVLLARQRSYFSELFHRSVTARLLQTCPVPVLVLPTDPRRI</sequence>
<keyword evidence="3" id="KW-1185">Reference proteome</keyword>
<dbReference type="Pfam" id="PF00582">
    <property type="entry name" value="Usp"/>
    <property type="match status" value="1"/>
</dbReference>
<gene>
    <name evidence="2" type="ORF">BEN47_02560</name>
</gene>
<organism evidence="2 3">
    <name type="scientific">Hymenobacter lapidarius</name>
    <dbReference type="NCBI Taxonomy" id="1908237"/>
    <lineage>
        <taxon>Bacteria</taxon>
        <taxon>Pseudomonadati</taxon>
        <taxon>Bacteroidota</taxon>
        <taxon>Cytophagia</taxon>
        <taxon>Cytophagales</taxon>
        <taxon>Hymenobacteraceae</taxon>
        <taxon>Hymenobacter</taxon>
    </lineage>
</organism>
<dbReference type="Proteomes" id="UP000176294">
    <property type="component" value="Unassembled WGS sequence"/>
</dbReference>
<accession>A0A1G1T2W9</accession>
<evidence type="ECO:0000313" key="3">
    <source>
        <dbReference type="Proteomes" id="UP000176294"/>
    </source>
</evidence>
<dbReference type="InterPro" id="IPR006016">
    <property type="entry name" value="UspA"/>
</dbReference>
<dbReference type="AlphaFoldDB" id="A0A1G1T2W9"/>
<comment type="caution">
    <text evidence="2">The sequence shown here is derived from an EMBL/GenBank/DDBJ whole genome shotgun (WGS) entry which is preliminary data.</text>
</comment>
<proteinExistence type="predicted"/>
<feature type="domain" description="UspA" evidence="1">
    <location>
        <begin position="208"/>
        <end position="267"/>
    </location>
</feature>
<dbReference type="OrthoDB" id="1522603at2"/>
<name>A0A1G1T2W9_9BACT</name>
<protein>
    <recommendedName>
        <fullName evidence="1">UspA domain-containing protein</fullName>
    </recommendedName>
</protein>
<dbReference type="CDD" id="cd00293">
    <property type="entry name" value="USP-like"/>
    <property type="match status" value="1"/>
</dbReference>
<dbReference type="Gene3D" id="3.40.50.12370">
    <property type="match status" value="1"/>
</dbReference>
<evidence type="ECO:0000259" key="1">
    <source>
        <dbReference type="Pfam" id="PF00582"/>
    </source>
</evidence>
<reference evidence="2 3" key="1">
    <citation type="submission" date="2016-08" db="EMBL/GenBank/DDBJ databases">
        <title>Hymenobacter coccineus sp. nov., Hymenobacter lapidarius sp. nov. and Hymenobacter glacialis sp. nov., isolated from Antarctic soil.</title>
        <authorList>
            <person name="Sedlacek I."/>
            <person name="Kralova S."/>
            <person name="Kyrova K."/>
            <person name="Maslanova I."/>
            <person name="Stankova E."/>
            <person name="Vrbovska V."/>
            <person name="Nemec M."/>
            <person name="Bartak M."/>
            <person name="Svec P."/>
            <person name="Busse H.-J."/>
            <person name="Pantucek R."/>
        </authorList>
    </citation>
    <scope>NUCLEOTIDE SEQUENCE [LARGE SCALE GENOMIC DNA]</scope>
    <source>
        <strain evidence="2 3">CCM 8643</strain>
    </source>
</reference>
<dbReference type="SUPFAM" id="SSF52402">
    <property type="entry name" value="Adenine nucleotide alpha hydrolases-like"/>
    <property type="match status" value="1"/>
</dbReference>
<dbReference type="EMBL" id="MDZB01000109">
    <property type="protein sequence ID" value="OGX85220.1"/>
    <property type="molecule type" value="Genomic_DNA"/>
</dbReference>
<evidence type="ECO:0000313" key="2">
    <source>
        <dbReference type="EMBL" id="OGX85220.1"/>
    </source>
</evidence>
<dbReference type="RefSeq" id="WP_070728608.1">
    <property type="nucleotide sequence ID" value="NZ_MDZB01000109.1"/>
</dbReference>